<evidence type="ECO:0000256" key="2">
    <source>
        <dbReference type="ARBA" id="ARBA00022801"/>
    </source>
</evidence>
<dbReference type="EC" id="3.2.1.17" evidence="4"/>
<dbReference type="GO" id="GO:0003796">
    <property type="term" value="F:lysozyme activity"/>
    <property type="evidence" value="ECO:0007669"/>
    <property type="project" value="UniProtKB-EC"/>
</dbReference>
<dbReference type="GO" id="GO:0016052">
    <property type="term" value="P:carbohydrate catabolic process"/>
    <property type="evidence" value="ECO:0007669"/>
    <property type="project" value="TreeGrafter"/>
</dbReference>
<protein>
    <recommendedName>
        <fullName evidence="4">Lysozyme</fullName>
        <ecNumber evidence="4">3.2.1.17</ecNumber>
    </recommendedName>
</protein>
<dbReference type="PANTHER" id="PTHR34135:SF2">
    <property type="entry name" value="LYSOZYME"/>
    <property type="match status" value="1"/>
</dbReference>
<dbReference type="InterPro" id="IPR018077">
    <property type="entry name" value="Glyco_hydro_fam25_subgr"/>
</dbReference>
<dbReference type="InterPro" id="IPR002053">
    <property type="entry name" value="Glyco_hydro_25"/>
</dbReference>
<dbReference type="PROSITE" id="PS00953">
    <property type="entry name" value="GLYCOSYL_HYDROL_F25_1"/>
    <property type="match status" value="1"/>
</dbReference>
<dbReference type="SMART" id="SM00641">
    <property type="entry name" value="Glyco_25"/>
    <property type="match status" value="1"/>
</dbReference>
<keyword evidence="2 4" id="KW-0378">Hydrolase</keyword>
<dbReference type="CDD" id="cd00118">
    <property type="entry name" value="LysM"/>
    <property type="match status" value="1"/>
</dbReference>
<evidence type="ECO:0000313" key="6">
    <source>
        <dbReference type="EMBL" id="EPC20429.1"/>
    </source>
</evidence>
<dbReference type="Pfam" id="PF01476">
    <property type="entry name" value="LysM"/>
    <property type="match status" value="1"/>
</dbReference>
<dbReference type="AlphaFoldDB" id="A0A8E0M3E7"/>
<dbReference type="SUPFAM" id="SSF54106">
    <property type="entry name" value="LysM domain"/>
    <property type="match status" value="1"/>
</dbReference>
<evidence type="ECO:0000313" key="7">
    <source>
        <dbReference type="Proteomes" id="UP000014281"/>
    </source>
</evidence>
<dbReference type="Proteomes" id="UP000014281">
    <property type="component" value="Unassembled WGS sequence"/>
</dbReference>
<dbReference type="Pfam" id="PF01183">
    <property type="entry name" value="Glyco_hydro_25"/>
    <property type="match status" value="1"/>
</dbReference>
<organism evidence="6 7">
    <name type="scientific">Lacticaseibacillus paracasei subsp. paracasei Lpp122</name>
    <dbReference type="NCBI Taxonomy" id="1256218"/>
    <lineage>
        <taxon>Bacteria</taxon>
        <taxon>Bacillati</taxon>
        <taxon>Bacillota</taxon>
        <taxon>Bacilli</taxon>
        <taxon>Lactobacillales</taxon>
        <taxon>Lactobacillaceae</taxon>
        <taxon>Lacticaseibacillus</taxon>
    </lineage>
</organism>
<comment type="catalytic activity">
    <reaction evidence="4">
        <text>Hydrolysis of (1-&gt;4)-beta-linkages between N-acetylmuramic acid and N-acetyl-D-glucosamine residues in a peptidoglycan and between N-acetyl-D-glucosamine residues in chitodextrins.</text>
        <dbReference type="EC" id="3.2.1.17"/>
    </reaction>
</comment>
<comment type="caution">
    <text evidence="6">The sequence shown here is derived from an EMBL/GenBank/DDBJ whole genome shotgun (WGS) entry which is preliminary data.</text>
</comment>
<dbReference type="GO" id="GO:0016998">
    <property type="term" value="P:cell wall macromolecule catabolic process"/>
    <property type="evidence" value="ECO:0007669"/>
    <property type="project" value="InterPro"/>
</dbReference>
<dbReference type="PROSITE" id="PS51904">
    <property type="entry name" value="GLYCOSYL_HYDROL_F25_2"/>
    <property type="match status" value="1"/>
</dbReference>
<evidence type="ECO:0000256" key="1">
    <source>
        <dbReference type="ARBA" id="ARBA00010646"/>
    </source>
</evidence>
<evidence type="ECO:0000256" key="3">
    <source>
        <dbReference type="ARBA" id="ARBA00023295"/>
    </source>
</evidence>
<dbReference type="Gene3D" id="3.20.20.80">
    <property type="entry name" value="Glycosidases"/>
    <property type="match status" value="1"/>
</dbReference>
<proteinExistence type="inferred from homology"/>
<evidence type="ECO:0000259" key="5">
    <source>
        <dbReference type="PROSITE" id="PS51782"/>
    </source>
</evidence>
<dbReference type="EMBL" id="ANKW01000010">
    <property type="protein sequence ID" value="EPC20429.1"/>
    <property type="molecule type" value="Genomic_DNA"/>
</dbReference>
<keyword evidence="3 4" id="KW-0326">Glycosidase</keyword>
<comment type="similarity">
    <text evidence="1 4">Belongs to the glycosyl hydrolase 25 family.</text>
</comment>
<dbReference type="SUPFAM" id="SSF51445">
    <property type="entry name" value="(Trans)glycosidases"/>
    <property type="match status" value="1"/>
</dbReference>
<feature type="domain" description="LysM" evidence="5">
    <location>
        <begin position="209"/>
        <end position="254"/>
    </location>
</feature>
<dbReference type="InterPro" id="IPR008270">
    <property type="entry name" value="Glyco_hydro_25_AS"/>
</dbReference>
<dbReference type="Gene3D" id="3.10.350.10">
    <property type="entry name" value="LysM domain"/>
    <property type="match status" value="1"/>
</dbReference>
<dbReference type="SMR" id="A0A8E0M3E7"/>
<dbReference type="InterPro" id="IPR018392">
    <property type="entry name" value="LysM"/>
</dbReference>
<dbReference type="PANTHER" id="PTHR34135">
    <property type="entry name" value="LYSOZYME"/>
    <property type="match status" value="1"/>
</dbReference>
<dbReference type="PROSITE" id="PS51782">
    <property type="entry name" value="LYSM"/>
    <property type="match status" value="1"/>
</dbReference>
<dbReference type="InterPro" id="IPR036779">
    <property type="entry name" value="LysM_dom_sf"/>
</dbReference>
<dbReference type="SMART" id="SM00257">
    <property type="entry name" value="LysM"/>
    <property type="match status" value="1"/>
</dbReference>
<dbReference type="RefSeq" id="WP_003661553.1">
    <property type="nucleotide sequence ID" value="NZ_ANKW01000010.1"/>
</dbReference>
<gene>
    <name evidence="6" type="ORF">Lpp122_0950</name>
</gene>
<name>A0A8E0M3E7_LACPA</name>
<dbReference type="InterPro" id="IPR017853">
    <property type="entry name" value="GH"/>
</dbReference>
<dbReference type="CDD" id="cd06522">
    <property type="entry name" value="GH25_AtlA-like"/>
    <property type="match status" value="1"/>
</dbReference>
<reference evidence="6 7" key="1">
    <citation type="journal article" date="2013" name="PLoS ONE">
        <title>Lactobacillus paracasei comparative genomics: towards species pan-genome definition and exploitation of diversity.</title>
        <authorList>
            <person name="Smokvina T."/>
            <person name="Wels M."/>
            <person name="Polka J."/>
            <person name="Chervaux C."/>
            <person name="Brisse S."/>
            <person name="Boekhorst J."/>
            <person name="van Hylckama Vlieg J.E."/>
            <person name="Siezen R.J."/>
        </authorList>
    </citation>
    <scope>NUCLEOTIDE SEQUENCE [LARGE SCALE GENOMIC DNA]</scope>
    <source>
        <strain evidence="6 7">Lpp122</strain>
    </source>
</reference>
<dbReference type="GO" id="GO:0009253">
    <property type="term" value="P:peptidoglycan catabolic process"/>
    <property type="evidence" value="ECO:0007669"/>
    <property type="project" value="InterPro"/>
</dbReference>
<evidence type="ECO:0000256" key="4">
    <source>
        <dbReference type="RuleBase" id="RU361176"/>
    </source>
</evidence>
<sequence>MVILMADVSSWQPESDSWFRQLADVGVKAVVVKLTEGTTYRNPKAAAQLAAGRRMGMQVHGYHYAHYHNSADAVAEGRFFGTTAKALGIPTESVMVADVEDPSLTGELTGLTNVFLQTVKAIGYPHTDLYTMTSWLTTRRFDRVALIPKNLWLASYGVNQPGVDNVGTWQFTNNFQGLGVDMSYDFFGHYTTRLTGTLNDGVARVPTIRFHTVQPGESWWAIAHQYGHDMDKKLAALNGKTILSVIHPGDQLRVN</sequence>
<accession>A0A8E0M3E7</accession>